<protein>
    <submittedName>
        <fullName evidence="2">Uncharacterized protein</fullName>
    </submittedName>
</protein>
<proteinExistence type="predicted"/>
<reference evidence="3" key="1">
    <citation type="submission" date="2016-04" db="EMBL/GenBank/DDBJ databases">
        <title>Cephalotus genome sequencing.</title>
        <authorList>
            <person name="Fukushima K."/>
            <person name="Hasebe M."/>
            <person name="Fang X."/>
        </authorList>
    </citation>
    <scope>NUCLEOTIDE SEQUENCE [LARGE SCALE GENOMIC DNA]</scope>
    <source>
        <strain evidence="3">cv. St1</strain>
    </source>
</reference>
<sequence>MAFIVSKSEQSFSEVVKVNPSHPEDKETQSHNPITSQLYLRSSSTHTSSHALDKEVVLKRIRRHKYLNKVRGVFQALRSSPRSAKIEQEWLDQGDAFSP</sequence>
<evidence type="ECO:0000313" key="2">
    <source>
        <dbReference type="EMBL" id="GAV86775.1"/>
    </source>
</evidence>
<evidence type="ECO:0000313" key="3">
    <source>
        <dbReference type="Proteomes" id="UP000187406"/>
    </source>
</evidence>
<gene>
    <name evidence="2" type="ORF">CFOL_v3_30201</name>
</gene>
<dbReference type="OrthoDB" id="1727538at2759"/>
<dbReference type="AlphaFoldDB" id="A0A1Q3D2V0"/>
<keyword evidence="3" id="KW-1185">Reference proteome</keyword>
<dbReference type="PANTHER" id="PTHR35324">
    <property type="entry name" value="BNAA08G03750D PROTEIN"/>
    <property type="match status" value="1"/>
</dbReference>
<organism evidence="2 3">
    <name type="scientific">Cephalotus follicularis</name>
    <name type="common">Albany pitcher plant</name>
    <dbReference type="NCBI Taxonomy" id="3775"/>
    <lineage>
        <taxon>Eukaryota</taxon>
        <taxon>Viridiplantae</taxon>
        <taxon>Streptophyta</taxon>
        <taxon>Embryophyta</taxon>
        <taxon>Tracheophyta</taxon>
        <taxon>Spermatophyta</taxon>
        <taxon>Magnoliopsida</taxon>
        <taxon>eudicotyledons</taxon>
        <taxon>Gunneridae</taxon>
        <taxon>Pentapetalae</taxon>
        <taxon>rosids</taxon>
        <taxon>fabids</taxon>
        <taxon>Oxalidales</taxon>
        <taxon>Cephalotaceae</taxon>
        <taxon>Cephalotus</taxon>
    </lineage>
</organism>
<accession>A0A1Q3D2V0</accession>
<dbReference type="EMBL" id="BDDD01004045">
    <property type="protein sequence ID" value="GAV86775.1"/>
    <property type="molecule type" value="Genomic_DNA"/>
</dbReference>
<evidence type="ECO:0000256" key="1">
    <source>
        <dbReference type="SAM" id="MobiDB-lite"/>
    </source>
</evidence>
<feature type="region of interest" description="Disordered" evidence="1">
    <location>
        <begin position="1"/>
        <end position="53"/>
    </location>
</feature>
<dbReference type="InParanoid" id="A0A1Q3D2V0"/>
<name>A0A1Q3D2V0_CEPFO</name>
<dbReference type="Proteomes" id="UP000187406">
    <property type="component" value="Unassembled WGS sequence"/>
</dbReference>
<feature type="compositionally biased region" description="Polar residues" evidence="1">
    <location>
        <begin position="30"/>
        <end position="50"/>
    </location>
</feature>
<comment type="caution">
    <text evidence="2">The sequence shown here is derived from an EMBL/GenBank/DDBJ whole genome shotgun (WGS) entry which is preliminary data.</text>
</comment>
<dbReference type="PANTHER" id="PTHR35324:SF5">
    <property type="entry name" value="BHLH DOMAIN-CONTAINING PROTEIN"/>
    <property type="match status" value="1"/>
</dbReference>